<protein>
    <recommendedName>
        <fullName evidence="2">DUF7924 domain-containing protein</fullName>
    </recommendedName>
</protein>
<dbReference type="PANTHER" id="PTHR42470">
    <property type="entry name" value="VAST DOMAIN-CONTAINING PROTEIN"/>
    <property type="match status" value="1"/>
</dbReference>
<dbReference type="HOGENOM" id="CLU_025457_1_2_1"/>
<feature type="region of interest" description="Disordered" evidence="1">
    <location>
        <begin position="111"/>
        <end position="143"/>
    </location>
</feature>
<dbReference type="Proteomes" id="UP000054342">
    <property type="component" value="Unassembled WGS sequence"/>
</dbReference>
<gene>
    <name evidence="3" type="ORF">PV05_03399</name>
</gene>
<accession>A0A0D2C278</accession>
<evidence type="ECO:0000259" key="2">
    <source>
        <dbReference type="Pfam" id="PF25545"/>
    </source>
</evidence>
<sequence>MTIALRGIVAVFRKADRASDVHRRALGFSISHDDQDARIYAHYPEVERENTLYFRDTIKVLNFGDEKGQHRWLCYQFTLNVCQIFAPALLKRLTAVIDELPDPLTRTLEPANIDDLSVQSSQEDSSAPNPRMRFSPNHGEVGA</sequence>
<dbReference type="RefSeq" id="XP_013319490.1">
    <property type="nucleotide sequence ID" value="XM_013464036.1"/>
</dbReference>
<evidence type="ECO:0000256" key="1">
    <source>
        <dbReference type="SAM" id="MobiDB-lite"/>
    </source>
</evidence>
<organism evidence="3 4">
    <name type="scientific">Exophiala xenobiotica</name>
    <dbReference type="NCBI Taxonomy" id="348802"/>
    <lineage>
        <taxon>Eukaryota</taxon>
        <taxon>Fungi</taxon>
        <taxon>Dikarya</taxon>
        <taxon>Ascomycota</taxon>
        <taxon>Pezizomycotina</taxon>
        <taxon>Eurotiomycetes</taxon>
        <taxon>Chaetothyriomycetidae</taxon>
        <taxon>Chaetothyriales</taxon>
        <taxon>Herpotrichiellaceae</taxon>
        <taxon>Exophiala</taxon>
    </lineage>
</organism>
<evidence type="ECO:0000313" key="4">
    <source>
        <dbReference type="Proteomes" id="UP000054342"/>
    </source>
</evidence>
<reference evidence="3 4" key="1">
    <citation type="submission" date="2015-01" db="EMBL/GenBank/DDBJ databases">
        <title>The Genome Sequence of Exophiala xenobiotica CBS118157.</title>
        <authorList>
            <consortium name="The Broad Institute Genomics Platform"/>
            <person name="Cuomo C."/>
            <person name="de Hoog S."/>
            <person name="Gorbushina A."/>
            <person name="Stielow B."/>
            <person name="Teixiera M."/>
            <person name="Abouelleil A."/>
            <person name="Chapman S.B."/>
            <person name="Priest M."/>
            <person name="Young S.K."/>
            <person name="Wortman J."/>
            <person name="Nusbaum C."/>
            <person name="Birren B."/>
        </authorList>
    </citation>
    <scope>NUCLEOTIDE SEQUENCE [LARGE SCALE GENOMIC DNA]</scope>
    <source>
        <strain evidence="3 4">CBS 118157</strain>
    </source>
</reference>
<proteinExistence type="predicted"/>
<keyword evidence="4" id="KW-1185">Reference proteome</keyword>
<feature type="compositionally biased region" description="Polar residues" evidence="1">
    <location>
        <begin position="117"/>
        <end position="128"/>
    </location>
</feature>
<dbReference type="AlphaFoldDB" id="A0A0D2C278"/>
<dbReference type="InterPro" id="IPR057684">
    <property type="entry name" value="DUF7924"/>
</dbReference>
<dbReference type="OrthoDB" id="5400850at2759"/>
<evidence type="ECO:0000313" key="3">
    <source>
        <dbReference type="EMBL" id="KIW58906.1"/>
    </source>
</evidence>
<dbReference type="GeneID" id="25325307"/>
<dbReference type="PANTHER" id="PTHR42470:SF2">
    <property type="match status" value="1"/>
</dbReference>
<dbReference type="EMBL" id="KN847318">
    <property type="protein sequence ID" value="KIW58906.1"/>
    <property type="molecule type" value="Genomic_DNA"/>
</dbReference>
<feature type="domain" description="DUF7924" evidence="2">
    <location>
        <begin position="1"/>
        <end position="97"/>
    </location>
</feature>
<dbReference type="Pfam" id="PF25545">
    <property type="entry name" value="DUF7924"/>
    <property type="match status" value="1"/>
</dbReference>
<name>A0A0D2C278_9EURO</name>